<keyword evidence="3" id="KW-1185">Reference proteome</keyword>
<feature type="compositionally biased region" description="Polar residues" evidence="1">
    <location>
        <begin position="18"/>
        <end position="27"/>
    </location>
</feature>
<dbReference type="GeneID" id="59338560"/>
<dbReference type="RefSeq" id="XP_037153840.1">
    <property type="nucleotide sequence ID" value="XM_037301023.1"/>
</dbReference>
<feature type="region of interest" description="Disordered" evidence="1">
    <location>
        <begin position="772"/>
        <end position="792"/>
    </location>
</feature>
<evidence type="ECO:0000313" key="2">
    <source>
        <dbReference type="EMBL" id="KAF6224973.1"/>
    </source>
</evidence>
<protein>
    <submittedName>
        <fullName evidence="2">Uncharacterized protein</fullName>
    </submittedName>
</protein>
<feature type="region of interest" description="Disordered" evidence="1">
    <location>
        <begin position="1210"/>
        <end position="1243"/>
    </location>
</feature>
<reference evidence="2 3" key="1">
    <citation type="journal article" date="2020" name="Genomics">
        <title>Complete, high-quality genomes from long-read metagenomic sequencing of two wolf lichen thalli reveals enigmatic genome architecture.</title>
        <authorList>
            <person name="McKenzie S.K."/>
            <person name="Walston R.F."/>
            <person name="Allen J.L."/>
        </authorList>
    </citation>
    <scope>NUCLEOTIDE SEQUENCE [LARGE SCALE GENOMIC DNA]</scope>
    <source>
        <strain evidence="2">WasteWater1</strain>
    </source>
</reference>
<organism evidence="2 3">
    <name type="scientific">Letharia lupina</name>
    <dbReference type="NCBI Taxonomy" id="560253"/>
    <lineage>
        <taxon>Eukaryota</taxon>
        <taxon>Fungi</taxon>
        <taxon>Dikarya</taxon>
        <taxon>Ascomycota</taxon>
        <taxon>Pezizomycotina</taxon>
        <taxon>Lecanoromycetes</taxon>
        <taxon>OSLEUM clade</taxon>
        <taxon>Lecanoromycetidae</taxon>
        <taxon>Lecanorales</taxon>
        <taxon>Lecanorineae</taxon>
        <taxon>Parmeliaceae</taxon>
        <taxon>Letharia</taxon>
    </lineage>
</organism>
<feature type="compositionally biased region" description="Polar residues" evidence="1">
    <location>
        <begin position="35"/>
        <end position="45"/>
    </location>
</feature>
<dbReference type="Proteomes" id="UP000593566">
    <property type="component" value="Unassembled WGS sequence"/>
</dbReference>
<feature type="compositionally biased region" description="Polar residues" evidence="1">
    <location>
        <begin position="614"/>
        <end position="626"/>
    </location>
</feature>
<dbReference type="EMBL" id="JACCJB010000008">
    <property type="protein sequence ID" value="KAF6224973.1"/>
    <property type="molecule type" value="Genomic_DNA"/>
</dbReference>
<gene>
    <name evidence="2" type="ORF">HO133_010168</name>
</gene>
<name>A0A8H6FEJ6_9LECA</name>
<sequence>MMSGRDSTPLGRAAAEKFTSNTISPEGSDSGYASIGNTTDGSTTDHSQDFADGVALPSRNFFERKVTKLRLFDKEIPQLTQHRFHDLHELFERPLCDYLIKAKVNPNPISIKLKVLGESEATAKPWIVVLCNKTASKKIRHFFNQPQIKAAYQPLNPDSFLPAFKVFVCNRPPRPMAGTEIYSDSAEKATTCGRIIRVGEAHHSRFATLGGVIKVVKPPGIVTLYGMTAGHILAQQPLGQNNLDQVDFCDEDDEEDEEDEGFYSGEEEYELDDSFESDEEVQDSFPAGDKTRAVSQSTQLGGLWPKIGCVSATSNEGTGTGDDPDWALIEFDKPADYRPNLLLLFDREEEAAENRPLKENGKFTEDGSSRSVILLSGMGGVKNGTLSTSLSFLMMGPAKAFTKTYTLVLPHGSVLNAGDCGSWVVDPSTCEVYGHVVASDAMGDIYVVPLNATLRDMEKKLGADPVSLPTKADILTWVAQHAKAAAEQVTITAKGNKKKVAFNDSKMDKVELPRDLQKLAGHSSSQASTSPAPLAIKTSTLIVDYCISCNARFEGTSRDVRSNLLCHLRTTCSRQNEDAAPGIEGSISQGAKDILDERSERLSVENSKDVRQKTIANTSTQQTSPVPWSIRSMYSNFKKKSDSDSQQKDGDNGKSISNSKDNKPARFASSKKPAATASPTSISRDLKDGTKKSNSKKHLHSSPISKRLHDPSSALAGRISRDLPPAPPIPPVLPDQILSPPLATPLSPRLGQRGILLAPFPPRLAPRLVHGHESFHESSSDRRHLSHNSKSRQVSYEGYTFTKCDSKQTGQKETWAVAKLAPMPVSREDLKDQIKRNRRKHTSALDEYNDERMKGFKRKQVDNLIHERTKVDGDYGFEYVLASIKLDSRKTKSKSTETVSMQVILKRQLIAHFPHDSSTDLSMDFLTSLPSQVMDVTSGDEPGRVRNFGSGNQDVGHGGAAVSFAGHPKHGAFLGSPAHGQSFGHGVQHVGDKLPPFHTAPHPLNSLDSPAQGVRQPPQPHSVPLSHQEIHSTQGHLEKVNNSKPKKKKVPKVVHITPETRKKRDNLSSSPSLSSLSSELDSENSWTKTDATPDTVASGESREYRKEKESDKERNERSYDKDNIERTPYTQERERPVYLDHGEEEYRRPYLAPAQRFRDVSSDWIHPRQDLDLDLDRHGRRLTSLRYSYGPRYRDDGHYEVEPAISVAARHRRSSVSPERPSQFRAPSYDLDRPPAHPPRALVPTHHRPAVYRDTTADFSRAVDVYDHGAELAREQERLRLKREEDEAWARRMRELERHDREERDAQSDARIERMREMERSGRVTVGNTWVCSYCYNETYH</sequence>
<feature type="compositionally biased region" description="Low complexity" evidence="1">
    <location>
        <begin position="668"/>
        <end position="681"/>
    </location>
</feature>
<feature type="compositionally biased region" description="Basic and acidic residues" evidence="1">
    <location>
        <begin position="598"/>
        <end position="612"/>
    </location>
</feature>
<feature type="region of interest" description="Disordered" evidence="1">
    <location>
        <begin position="977"/>
        <end position="1141"/>
    </location>
</feature>
<feature type="region of interest" description="Disordered" evidence="1">
    <location>
        <begin position="598"/>
        <end position="736"/>
    </location>
</feature>
<feature type="region of interest" description="Disordered" evidence="1">
    <location>
        <begin position="18"/>
        <end position="51"/>
    </location>
</feature>
<evidence type="ECO:0000313" key="3">
    <source>
        <dbReference type="Proteomes" id="UP000593566"/>
    </source>
</evidence>
<feature type="compositionally biased region" description="Low complexity" evidence="1">
    <location>
        <begin position="1067"/>
        <end position="1085"/>
    </location>
</feature>
<feature type="compositionally biased region" description="Basic and acidic residues" evidence="1">
    <location>
        <begin position="1100"/>
        <end position="1141"/>
    </location>
</feature>
<feature type="compositionally biased region" description="Basic and acidic residues" evidence="1">
    <location>
        <begin position="772"/>
        <end position="783"/>
    </location>
</feature>
<comment type="caution">
    <text evidence="2">The sequence shown here is derived from an EMBL/GenBank/DDBJ whole genome shotgun (WGS) entry which is preliminary data.</text>
</comment>
<feature type="compositionally biased region" description="Basic and acidic residues" evidence="1">
    <location>
        <begin position="639"/>
        <end position="652"/>
    </location>
</feature>
<evidence type="ECO:0000256" key="1">
    <source>
        <dbReference type="SAM" id="MobiDB-lite"/>
    </source>
</evidence>
<feature type="compositionally biased region" description="Pro residues" evidence="1">
    <location>
        <begin position="724"/>
        <end position="733"/>
    </location>
</feature>
<accession>A0A8H6FEJ6</accession>
<proteinExistence type="predicted"/>